<dbReference type="OrthoDB" id="7858450at2"/>
<dbReference type="AlphaFoldDB" id="D8JVA6"/>
<dbReference type="STRING" id="582899.Hden_2965"/>
<dbReference type="EMBL" id="CP002083">
    <property type="protein sequence ID" value="ADJ24760.1"/>
    <property type="molecule type" value="Genomic_DNA"/>
</dbReference>
<dbReference type="KEGG" id="hdn:Hden_2965"/>
<dbReference type="HOGENOM" id="CLU_2093506_0_0_5"/>
<evidence type="ECO:0000313" key="2">
    <source>
        <dbReference type="Proteomes" id="UP000002033"/>
    </source>
</evidence>
<accession>D8JVA6</accession>
<evidence type="ECO:0000313" key="1">
    <source>
        <dbReference type="EMBL" id="ADJ24760.1"/>
    </source>
</evidence>
<name>D8JVA6_HYPDA</name>
<gene>
    <name evidence="1" type="ordered locus">Hden_2965</name>
</gene>
<proteinExistence type="predicted"/>
<protein>
    <submittedName>
        <fullName evidence="1">Uncharacterized protein</fullName>
    </submittedName>
</protein>
<reference evidence="2" key="1">
    <citation type="journal article" date="2011" name="J. Bacteriol.">
        <title>Genome sequences of eight morphologically diverse alphaproteobacteria.</title>
        <authorList>
            <consortium name="US DOE Joint Genome Institute"/>
            <person name="Brown P.J."/>
            <person name="Kysela D.T."/>
            <person name="Buechlein A."/>
            <person name="Hemmerich C."/>
            <person name="Brun Y.V."/>
        </authorList>
    </citation>
    <scope>NUCLEOTIDE SEQUENCE [LARGE SCALE GENOMIC DNA]</scope>
    <source>
        <strain evidence="2">ATCC 51888 / DSM 1869 / NCIB 11706 / TK 0415</strain>
    </source>
</reference>
<sequence length="116" mass="12616">MANIDWPAGLPEPRVGTFAESCVSAYADDKAEVGAGRRRKRFTRTLAKFSFDLVLNATQKALLVGFRDAVTDGAVLTFNWVHPSTGSIYEVRFSEPPGTKHVAVGTWTASVSLDEI</sequence>
<dbReference type="RefSeq" id="WP_013216919.1">
    <property type="nucleotide sequence ID" value="NC_014313.1"/>
</dbReference>
<dbReference type="Proteomes" id="UP000002033">
    <property type="component" value="Chromosome"/>
</dbReference>
<organism evidence="1 2">
    <name type="scientific">Hyphomicrobium denitrificans (strain ATCC 51888 / DSM 1869 / NCIMB 11706 / TK 0415)</name>
    <dbReference type="NCBI Taxonomy" id="582899"/>
    <lineage>
        <taxon>Bacteria</taxon>
        <taxon>Pseudomonadati</taxon>
        <taxon>Pseudomonadota</taxon>
        <taxon>Alphaproteobacteria</taxon>
        <taxon>Hyphomicrobiales</taxon>
        <taxon>Hyphomicrobiaceae</taxon>
        <taxon>Hyphomicrobium</taxon>
    </lineage>
</organism>
<keyword evidence="2" id="KW-1185">Reference proteome</keyword>